<reference evidence="4" key="2">
    <citation type="journal article" date="2018" name="BMC Genomics">
        <title>A manually annotated Actinidia chinensis var. chinensis (kiwifruit) genome highlights the challenges associated with draft genomes and gene prediction in plants.</title>
        <authorList>
            <person name="Pilkington S.M."/>
            <person name="Crowhurst R."/>
            <person name="Hilario E."/>
            <person name="Nardozza S."/>
            <person name="Fraser L."/>
            <person name="Peng Y."/>
            <person name="Gunaseelan K."/>
            <person name="Simpson R."/>
            <person name="Tahir J."/>
            <person name="Deroles S.C."/>
            <person name="Templeton K."/>
            <person name="Luo Z."/>
            <person name="Davy M."/>
            <person name="Cheng C."/>
            <person name="McNeilage M."/>
            <person name="Scaglione D."/>
            <person name="Liu Y."/>
            <person name="Zhang Q."/>
            <person name="Datson P."/>
            <person name="De Silva N."/>
            <person name="Gardiner S.E."/>
            <person name="Bassett H."/>
            <person name="Chagne D."/>
            <person name="McCallum J."/>
            <person name="Dzierzon H."/>
            <person name="Deng C."/>
            <person name="Wang Y.Y."/>
            <person name="Barron L."/>
            <person name="Manako K."/>
            <person name="Bowen J."/>
            <person name="Foster T.M."/>
            <person name="Erridge Z.A."/>
            <person name="Tiffin H."/>
            <person name="Waite C.N."/>
            <person name="Davies K.M."/>
            <person name="Grierson E.P."/>
            <person name="Laing W.A."/>
            <person name="Kirk R."/>
            <person name="Chen X."/>
            <person name="Wood M."/>
            <person name="Montefiori M."/>
            <person name="Brummell D.A."/>
            <person name="Schwinn K.E."/>
            <person name="Catanach A."/>
            <person name="Fullerton C."/>
            <person name="Li D."/>
            <person name="Meiyalaghan S."/>
            <person name="Nieuwenhuizen N."/>
            <person name="Read N."/>
            <person name="Prakash R."/>
            <person name="Hunter D."/>
            <person name="Zhang H."/>
            <person name="McKenzie M."/>
            <person name="Knabel M."/>
            <person name="Harris A."/>
            <person name="Allan A.C."/>
            <person name="Gleave A."/>
            <person name="Chen A."/>
            <person name="Janssen B.J."/>
            <person name="Plunkett B."/>
            <person name="Ampomah-Dwamena C."/>
            <person name="Voogd C."/>
            <person name="Leif D."/>
            <person name="Lafferty D."/>
            <person name="Souleyre E.J.F."/>
            <person name="Varkonyi-Gasic E."/>
            <person name="Gambi F."/>
            <person name="Hanley J."/>
            <person name="Yao J.L."/>
            <person name="Cheung J."/>
            <person name="David K.M."/>
            <person name="Warren B."/>
            <person name="Marsh K."/>
            <person name="Snowden K.C."/>
            <person name="Lin-Wang K."/>
            <person name="Brian L."/>
            <person name="Martinez-Sanchez M."/>
            <person name="Wang M."/>
            <person name="Ileperuma N."/>
            <person name="Macnee N."/>
            <person name="Campin R."/>
            <person name="McAtee P."/>
            <person name="Drummond R.S.M."/>
            <person name="Espley R.V."/>
            <person name="Ireland H.S."/>
            <person name="Wu R."/>
            <person name="Atkinson R.G."/>
            <person name="Karunairetnam S."/>
            <person name="Bulley S."/>
            <person name="Chunkath S."/>
            <person name="Hanley Z."/>
            <person name="Storey R."/>
            <person name="Thrimawithana A.H."/>
            <person name="Thomson S."/>
            <person name="David C."/>
            <person name="Testolin R."/>
            <person name="Huang H."/>
            <person name="Hellens R.P."/>
            <person name="Schaffer R.J."/>
        </authorList>
    </citation>
    <scope>NUCLEOTIDE SEQUENCE [LARGE SCALE GENOMIC DNA]</scope>
    <source>
        <strain evidence="4">cv. Red5</strain>
    </source>
</reference>
<comment type="caution">
    <text evidence="3">The sequence shown here is derived from an EMBL/GenBank/DDBJ whole genome shotgun (WGS) entry which is preliminary data.</text>
</comment>
<dbReference type="InParanoid" id="A0A2R6PM80"/>
<keyword evidence="1" id="KW-0507">mRNA processing</keyword>
<dbReference type="GO" id="GO:0003729">
    <property type="term" value="F:mRNA binding"/>
    <property type="evidence" value="ECO:0007669"/>
    <property type="project" value="TreeGrafter"/>
</dbReference>
<comment type="function">
    <text evidence="1">Necessary for the splicing of pre-mRNA. Has a role in the recognition of the branch site (5'-UACUAAC-3'), the pyrimidine tract and the 3'-splice site at the 3'-end of introns.</text>
</comment>
<dbReference type="STRING" id="1590841.A0A2R6PM80"/>
<keyword evidence="1" id="KW-0747">Spliceosome</keyword>
<evidence type="ECO:0000313" key="4">
    <source>
        <dbReference type="Proteomes" id="UP000241394"/>
    </source>
</evidence>
<dbReference type="InterPro" id="IPR045071">
    <property type="entry name" value="BBP-like"/>
</dbReference>
<proteinExistence type="inferred from homology"/>
<dbReference type="EMBL" id="NKQK01000024">
    <property type="protein sequence ID" value="PSR93434.1"/>
    <property type="molecule type" value="Genomic_DNA"/>
</dbReference>
<keyword evidence="1" id="KW-0508">mRNA splicing</keyword>
<evidence type="ECO:0000256" key="1">
    <source>
        <dbReference type="RuleBase" id="RU367126"/>
    </source>
</evidence>
<evidence type="ECO:0000313" key="3">
    <source>
        <dbReference type="EMBL" id="PSR93434.1"/>
    </source>
</evidence>
<keyword evidence="1" id="KW-0862">Zinc</keyword>
<evidence type="ECO:0000256" key="2">
    <source>
        <dbReference type="SAM" id="MobiDB-lite"/>
    </source>
</evidence>
<dbReference type="GO" id="GO:0045131">
    <property type="term" value="F:pre-mRNA branch point binding"/>
    <property type="evidence" value="ECO:0007669"/>
    <property type="project" value="UniProtKB-UniRule"/>
</dbReference>
<feature type="compositionally biased region" description="Polar residues" evidence="2">
    <location>
        <begin position="335"/>
        <end position="345"/>
    </location>
</feature>
<dbReference type="GO" id="GO:0000398">
    <property type="term" value="P:mRNA splicing, via spliceosome"/>
    <property type="evidence" value="ECO:0007669"/>
    <property type="project" value="UniProtKB-UniRule"/>
</dbReference>
<dbReference type="Gene3D" id="3.30.1370.10">
    <property type="entry name" value="K Homology domain, type 1"/>
    <property type="match status" value="1"/>
</dbReference>
<dbReference type="PANTHER" id="PTHR11208">
    <property type="entry name" value="RNA-BINDING PROTEIN RELATED"/>
    <property type="match status" value="1"/>
</dbReference>
<keyword evidence="1" id="KW-0479">Metal-binding</keyword>
<dbReference type="GO" id="GO:0048024">
    <property type="term" value="P:regulation of mRNA splicing, via spliceosome"/>
    <property type="evidence" value="ECO:0007669"/>
    <property type="project" value="TreeGrafter"/>
</dbReference>
<keyword evidence="4" id="KW-1185">Reference proteome</keyword>
<dbReference type="PANTHER" id="PTHR11208:SF45">
    <property type="entry name" value="SPLICING FACTOR 1"/>
    <property type="match status" value="1"/>
</dbReference>
<dbReference type="GO" id="GO:0005681">
    <property type="term" value="C:spliceosomal complex"/>
    <property type="evidence" value="ECO:0007669"/>
    <property type="project" value="UniProtKB-KW"/>
</dbReference>
<dbReference type="Gramene" id="PSR93434">
    <property type="protein sequence ID" value="PSR93434"/>
    <property type="gene ID" value="CEY00_Acc28047"/>
</dbReference>
<comment type="similarity">
    <text evidence="1">Belongs to the BBP/SF1 family.</text>
</comment>
<feature type="region of interest" description="Disordered" evidence="2">
    <location>
        <begin position="332"/>
        <end position="354"/>
    </location>
</feature>
<comment type="subcellular location">
    <subcellularLocation>
        <location evidence="1">Nucleus</location>
    </subcellularLocation>
</comment>
<name>A0A2R6PM80_ACTCC</name>
<gene>
    <name evidence="3" type="ORF">CEY00_Acc28047</name>
</gene>
<dbReference type="SUPFAM" id="SSF54791">
    <property type="entry name" value="Eukaryotic type KH-domain (KH-domain type I)"/>
    <property type="match status" value="1"/>
</dbReference>
<dbReference type="OrthoDB" id="10021397at2759"/>
<organism evidence="3 4">
    <name type="scientific">Actinidia chinensis var. chinensis</name>
    <name type="common">Chinese soft-hair kiwi</name>
    <dbReference type="NCBI Taxonomy" id="1590841"/>
    <lineage>
        <taxon>Eukaryota</taxon>
        <taxon>Viridiplantae</taxon>
        <taxon>Streptophyta</taxon>
        <taxon>Embryophyta</taxon>
        <taxon>Tracheophyta</taxon>
        <taxon>Spermatophyta</taxon>
        <taxon>Magnoliopsida</taxon>
        <taxon>eudicotyledons</taxon>
        <taxon>Gunneridae</taxon>
        <taxon>Pentapetalae</taxon>
        <taxon>asterids</taxon>
        <taxon>Ericales</taxon>
        <taxon>Actinidiaceae</taxon>
        <taxon>Actinidia</taxon>
    </lineage>
</organism>
<dbReference type="Proteomes" id="UP000241394">
    <property type="component" value="Chromosome LG24"/>
</dbReference>
<dbReference type="InterPro" id="IPR036612">
    <property type="entry name" value="KH_dom_type_1_sf"/>
</dbReference>
<reference evidence="3 4" key="1">
    <citation type="submission" date="2017-07" db="EMBL/GenBank/DDBJ databases">
        <title>An improved, manually edited Actinidia chinensis var. chinensis (kiwifruit) genome highlights the challenges associated with draft genomes and gene prediction in plants.</title>
        <authorList>
            <person name="Pilkington S."/>
            <person name="Crowhurst R."/>
            <person name="Hilario E."/>
            <person name="Nardozza S."/>
            <person name="Fraser L."/>
            <person name="Peng Y."/>
            <person name="Gunaseelan K."/>
            <person name="Simpson R."/>
            <person name="Tahir J."/>
            <person name="Deroles S."/>
            <person name="Templeton K."/>
            <person name="Luo Z."/>
            <person name="Davy M."/>
            <person name="Cheng C."/>
            <person name="Mcneilage M."/>
            <person name="Scaglione D."/>
            <person name="Liu Y."/>
            <person name="Zhang Q."/>
            <person name="Datson P."/>
            <person name="De Silva N."/>
            <person name="Gardiner S."/>
            <person name="Bassett H."/>
            <person name="Chagne D."/>
            <person name="Mccallum J."/>
            <person name="Dzierzon H."/>
            <person name="Deng C."/>
            <person name="Wang Y.-Y."/>
            <person name="Barron N."/>
            <person name="Manako K."/>
            <person name="Bowen J."/>
            <person name="Foster T."/>
            <person name="Erridge Z."/>
            <person name="Tiffin H."/>
            <person name="Waite C."/>
            <person name="Davies K."/>
            <person name="Grierson E."/>
            <person name="Laing W."/>
            <person name="Kirk R."/>
            <person name="Chen X."/>
            <person name="Wood M."/>
            <person name="Montefiori M."/>
            <person name="Brummell D."/>
            <person name="Schwinn K."/>
            <person name="Catanach A."/>
            <person name="Fullerton C."/>
            <person name="Li D."/>
            <person name="Meiyalaghan S."/>
            <person name="Nieuwenhuizen N."/>
            <person name="Read N."/>
            <person name="Prakash R."/>
            <person name="Hunter D."/>
            <person name="Zhang H."/>
            <person name="Mckenzie M."/>
            <person name="Knabel M."/>
            <person name="Harris A."/>
            <person name="Allan A."/>
            <person name="Chen A."/>
            <person name="Janssen B."/>
            <person name="Plunkett B."/>
            <person name="Dwamena C."/>
            <person name="Voogd C."/>
            <person name="Leif D."/>
            <person name="Lafferty D."/>
            <person name="Souleyre E."/>
            <person name="Varkonyi-Gasic E."/>
            <person name="Gambi F."/>
            <person name="Hanley J."/>
            <person name="Yao J.-L."/>
            <person name="Cheung J."/>
            <person name="David K."/>
            <person name="Warren B."/>
            <person name="Marsh K."/>
            <person name="Snowden K."/>
            <person name="Lin-Wang K."/>
            <person name="Brian L."/>
            <person name="Martinez-Sanchez M."/>
            <person name="Wang M."/>
            <person name="Ileperuma N."/>
            <person name="Macnee N."/>
            <person name="Campin R."/>
            <person name="Mcatee P."/>
            <person name="Drummond R."/>
            <person name="Espley R."/>
            <person name="Ireland H."/>
            <person name="Wu R."/>
            <person name="Atkinson R."/>
            <person name="Karunairetnam S."/>
            <person name="Bulley S."/>
            <person name="Chunkath S."/>
            <person name="Hanley Z."/>
            <person name="Storey R."/>
            <person name="Thrimawithana A."/>
            <person name="Thomson S."/>
            <person name="David C."/>
            <person name="Testolin R."/>
        </authorList>
    </citation>
    <scope>NUCLEOTIDE SEQUENCE [LARGE SCALE GENOMIC DNA]</scope>
    <source>
        <strain evidence="4">cv. Red5</strain>
        <tissue evidence="3">Young leaf</tissue>
    </source>
</reference>
<keyword evidence="1" id="KW-0539">Nucleus</keyword>
<sequence>MQQHLIQMGKPVKVMRLVKEGVVDGNHILNKMKVFPNHRSILEVLENEGVVDGTHSLNKMGKPAKATRLVKEGKPDPEIQKLKVRLSVTNSKLLSPELHDDRPEKEISPSPELVYNNLIKKNSTVKAAPDYKLLKLFKKLCIQVTEYPTYNFIGLIMGPRGNTQKKHGKGSAKAPNKLDISDGDELHVLVEAGRYPESLNVAVKMVEKLLIPIDEGTNDHKRAQLEELAKMNGTYRGGNVCSVCKEVGHKQYSCPRQQSIFKMAIACEKCGSFCHFTPSRPLIASPQVGNSLCTSSGLGSPALPSQFPGYADYPRSQLLSYSATPILKPSPPLHFSQTPDGSSNPYWPPSRLPW</sequence>
<keyword evidence="1" id="KW-0863">Zinc-finger</keyword>
<accession>A0A2R6PM80</accession>
<dbReference type="AlphaFoldDB" id="A0A2R6PM80"/>
<protein>
    <recommendedName>
        <fullName evidence="1">Branchpoint-bridging protein</fullName>
    </recommendedName>
</protein>
<dbReference type="GO" id="GO:0008270">
    <property type="term" value="F:zinc ion binding"/>
    <property type="evidence" value="ECO:0007669"/>
    <property type="project" value="UniProtKB-UniRule"/>
</dbReference>